<dbReference type="OrthoDB" id="3185659at2"/>
<keyword evidence="8" id="KW-1185">Reference proteome</keyword>
<dbReference type="Proteomes" id="UP000198822">
    <property type="component" value="Chromosome I"/>
</dbReference>
<organism evidence="7 8">
    <name type="scientific">Agrococcus jejuensis</name>
    <dbReference type="NCBI Taxonomy" id="399736"/>
    <lineage>
        <taxon>Bacteria</taxon>
        <taxon>Bacillati</taxon>
        <taxon>Actinomycetota</taxon>
        <taxon>Actinomycetes</taxon>
        <taxon>Micrococcales</taxon>
        <taxon>Microbacteriaceae</taxon>
        <taxon>Agrococcus</taxon>
    </lineage>
</organism>
<dbReference type="Pfam" id="PF14833">
    <property type="entry name" value="NAD_binding_11"/>
    <property type="match status" value="1"/>
</dbReference>
<sequence length="292" mass="30101">MSQHDAAVGVIGLGAMGRPMAEHLLRAHGRLVITGRTRRHEDLEALGATWADTPRALAADVDVVLSMLPDLPQLEAALDGPDGILAAERPLLLLVASTSSPTGVRELAQRLARDTGGRVRVVDCPVSGGVGGATDGTLSIMLGGSETDAAEATAALAPCGTAVHLGPLGAGQVAKAANQLVVGATMLAIAEATVLAERSDIDVDALWTLLQGGYAGSNLLRANHRRLVDEDYEPGGLARYMVKDLGFATDVADATGTHATLLPALRAAYVELVDAGLGDDDLSVARRFVAER</sequence>
<dbReference type="EMBL" id="LT629695">
    <property type="protein sequence ID" value="SDH83279.1"/>
    <property type="molecule type" value="Genomic_DNA"/>
</dbReference>
<evidence type="ECO:0000256" key="3">
    <source>
        <dbReference type="ARBA" id="ARBA00023027"/>
    </source>
</evidence>
<name>A0A1G8FMF8_9MICO</name>
<keyword evidence="3" id="KW-0520">NAD</keyword>
<dbReference type="Gene3D" id="1.10.1040.10">
    <property type="entry name" value="N-(1-d-carboxylethyl)-l-norvaline Dehydrogenase, domain 2"/>
    <property type="match status" value="1"/>
</dbReference>
<comment type="similarity">
    <text evidence="1">Belongs to the HIBADH-related family.</text>
</comment>
<evidence type="ECO:0000256" key="1">
    <source>
        <dbReference type="ARBA" id="ARBA00009080"/>
    </source>
</evidence>
<dbReference type="InterPro" id="IPR029154">
    <property type="entry name" value="HIBADH-like_NADP-bd"/>
</dbReference>
<dbReference type="InterPro" id="IPR008927">
    <property type="entry name" value="6-PGluconate_DH-like_C_sf"/>
</dbReference>
<dbReference type="PANTHER" id="PTHR43060">
    <property type="entry name" value="3-HYDROXYISOBUTYRATE DEHYDROGENASE-LIKE 1, MITOCHONDRIAL-RELATED"/>
    <property type="match status" value="1"/>
</dbReference>
<dbReference type="GO" id="GO:0050661">
    <property type="term" value="F:NADP binding"/>
    <property type="evidence" value="ECO:0007669"/>
    <property type="project" value="InterPro"/>
</dbReference>
<dbReference type="Gene3D" id="3.40.50.720">
    <property type="entry name" value="NAD(P)-binding Rossmann-like Domain"/>
    <property type="match status" value="1"/>
</dbReference>
<dbReference type="PROSITE" id="PS00895">
    <property type="entry name" value="3_HYDROXYISOBUT_DH"/>
    <property type="match status" value="1"/>
</dbReference>
<dbReference type="STRING" id="399736.SAMN04489720_2537"/>
<dbReference type="InterPro" id="IPR036291">
    <property type="entry name" value="NAD(P)-bd_dom_sf"/>
</dbReference>
<proteinExistence type="inferred from homology"/>
<dbReference type="InterPro" id="IPR006115">
    <property type="entry name" value="6PGDH_NADP-bd"/>
</dbReference>
<reference evidence="8" key="1">
    <citation type="submission" date="2016-10" db="EMBL/GenBank/DDBJ databases">
        <authorList>
            <person name="Varghese N."/>
            <person name="Submissions S."/>
        </authorList>
    </citation>
    <scope>NUCLEOTIDE SEQUENCE [LARGE SCALE GENOMIC DNA]</scope>
    <source>
        <strain evidence="8">DSM 22002</strain>
    </source>
</reference>
<dbReference type="SUPFAM" id="SSF48179">
    <property type="entry name" value="6-phosphogluconate dehydrogenase C-terminal domain-like"/>
    <property type="match status" value="1"/>
</dbReference>
<dbReference type="RefSeq" id="WP_092505528.1">
    <property type="nucleotide sequence ID" value="NZ_LT629695.1"/>
</dbReference>
<dbReference type="InterPro" id="IPR002204">
    <property type="entry name" value="3-OH-isobutyrate_DH-rel_CS"/>
</dbReference>
<evidence type="ECO:0000256" key="2">
    <source>
        <dbReference type="ARBA" id="ARBA00023002"/>
    </source>
</evidence>
<keyword evidence="2" id="KW-0560">Oxidoreductase</keyword>
<dbReference type="InterPro" id="IPR013328">
    <property type="entry name" value="6PGD_dom2"/>
</dbReference>
<protein>
    <submittedName>
        <fullName evidence="7">2-hydroxy-3-oxopropionate reductase</fullName>
    </submittedName>
</protein>
<dbReference type="PIRSF" id="PIRSF000103">
    <property type="entry name" value="HIBADH"/>
    <property type="match status" value="1"/>
</dbReference>
<dbReference type="GO" id="GO:0016491">
    <property type="term" value="F:oxidoreductase activity"/>
    <property type="evidence" value="ECO:0007669"/>
    <property type="project" value="UniProtKB-KW"/>
</dbReference>
<dbReference type="InterPro" id="IPR015815">
    <property type="entry name" value="HIBADH-related"/>
</dbReference>
<evidence type="ECO:0000259" key="5">
    <source>
        <dbReference type="Pfam" id="PF03446"/>
    </source>
</evidence>
<dbReference type="GO" id="GO:0051287">
    <property type="term" value="F:NAD binding"/>
    <property type="evidence" value="ECO:0007669"/>
    <property type="project" value="InterPro"/>
</dbReference>
<feature type="domain" description="6-phosphogluconate dehydrogenase NADP-binding" evidence="5">
    <location>
        <begin position="8"/>
        <end position="163"/>
    </location>
</feature>
<evidence type="ECO:0000313" key="8">
    <source>
        <dbReference type="Proteomes" id="UP000198822"/>
    </source>
</evidence>
<evidence type="ECO:0000313" key="7">
    <source>
        <dbReference type="EMBL" id="SDH83279.1"/>
    </source>
</evidence>
<dbReference type="Pfam" id="PF03446">
    <property type="entry name" value="NAD_binding_2"/>
    <property type="match status" value="1"/>
</dbReference>
<dbReference type="GO" id="GO:0016054">
    <property type="term" value="P:organic acid catabolic process"/>
    <property type="evidence" value="ECO:0007669"/>
    <property type="project" value="UniProtKB-ARBA"/>
</dbReference>
<accession>A0A1G8FMF8</accession>
<dbReference type="SUPFAM" id="SSF51735">
    <property type="entry name" value="NAD(P)-binding Rossmann-fold domains"/>
    <property type="match status" value="1"/>
</dbReference>
<dbReference type="PANTHER" id="PTHR43060:SF15">
    <property type="entry name" value="3-HYDROXYISOBUTYRATE DEHYDROGENASE-LIKE 1, MITOCHONDRIAL-RELATED"/>
    <property type="match status" value="1"/>
</dbReference>
<evidence type="ECO:0000256" key="4">
    <source>
        <dbReference type="PIRSR" id="PIRSR000103-1"/>
    </source>
</evidence>
<gene>
    <name evidence="7" type="ORF">SAMN04489720_2537</name>
</gene>
<evidence type="ECO:0000259" key="6">
    <source>
        <dbReference type="Pfam" id="PF14833"/>
    </source>
</evidence>
<feature type="active site" evidence="4">
    <location>
        <position position="175"/>
    </location>
</feature>
<dbReference type="AlphaFoldDB" id="A0A1G8FMF8"/>
<feature type="domain" description="3-hydroxyisobutyrate dehydrogenase-like NAD-binding" evidence="6">
    <location>
        <begin position="169"/>
        <end position="284"/>
    </location>
</feature>